<comment type="caution">
    <text evidence="2">The sequence shown here is derived from an EMBL/GenBank/DDBJ whole genome shotgun (WGS) entry which is preliminary data.</text>
</comment>
<dbReference type="Proteomes" id="UP000600026">
    <property type="component" value="Unassembled WGS sequence"/>
</dbReference>
<sequence length="195" mass="20093">MRPPGPLREPGRRTRTFDLRICLREPGLISYTPSAYGGTGRGGTTMSTEALPPRWAEVFGEPAAMRLASVDDGTGGHGPTGGTNGGGSSNEDLAITGGPWSKAASAAGELGISMAGALGKMAGAHEGIAAGTTGFQSTAALATVRTSWEKRLSAVRDECSALRPQLLGVAKEIGEVNARNEVAFSQLIKKQEPTK</sequence>
<evidence type="ECO:0000256" key="1">
    <source>
        <dbReference type="SAM" id="MobiDB-lite"/>
    </source>
</evidence>
<dbReference type="AlphaFoldDB" id="A0A919H309"/>
<evidence type="ECO:0000313" key="2">
    <source>
        <dbReference type="EMBL" id="GHI88162.1"/>
    </source>
</evidence>
<feature type="region of interest" description="Disordered" evidence="1">
    <location>
        <begin position="68"/>
        <end position="97"/>
    </location>
</feature>
<feature type="compositionally biased region" description="Gly residues" evidence="1">
    <location>
        <begin position="73"/>
        <end position="88"/>
    </location>
</feature>
<gene>
    <name evidence="2" type="ORF">Sxan_55260</name>
</gene>
<protein>
    <submittedName>
        <fullName evidence="2">Uncharacterized protein</fullName>
    </submittedName>
</protein>
<accession>A0A919H309</accession>
<dbReference type="EMBL" id="BNEE01000006">
    <property type="protein sequence ID" value="GHI88162.1"/>
    <property type="molecule type" value="Genomic_DNA"/>
</dbReference>
<evidence type="ECO:0000313" key="3">
    <source>
        <dbReference type="Proteomes" id="UP000600026"/>
    </source>
</evidence>
<name>A0A919H309_9ACTN</name>
<organism evidence="2 3">
    <name type="scientific">Streptomyces xanthophaeus</name>
    <dbReference type="NCBI Taxonomy" id="67385"/>
    <lineage>
        <taxon>Bacteria</taxon>
        <taxon>Bacillati</taxon>
        <taxon>Actinomycetota</taxon>
        <taxon>Actinomycetes</taxon>
        <taxon>Kitasatosporales</taxon>
        <taxon>Streptomycetaceae</taxon>
        <taxon>Streptomyces</taxon>
    </lineage>
</organism>
<reference evidence="2" key="1">
    <citation type="submission" date="2020-09" db="EMBL/GenBank/DDBJ databases">
        <title>Whole genome shotgun sequence of Streptomyces xanthophaeus NBRC 12829.</title>
        <authorList>
            <person name="Komaki H."/>
            <person name="Tamura T."/>
        </authorList>
    </citation>
    <scope>NUCLEOTIDE SEQUENCE</scope>
    <source>
        <strain evidence="2">NBRC 12829</strain>
    </source>
</reference>
<proteinExistence type="predicted"/>
<keyword evidence="3" id="KW-1185">Reference proteome</keyword>